<dbReference type="Proteomes" id="UP000295293">
    <property type="component" value="Unassembled WGS sequence"/>
</dbReference>
<evidence type="ECO:0000256" key="1">
    <source>
        <dbReference type="SAM" id="MobiDB-lite"/>
    </source>
</evidence>
<organism evidence="2 3">
    <name type="scientific">Tahibacter aquaticus</name>
    <dbReference type="NCBI Taxonomy" id="520092"/>
    <lineage>
        <taxon>Bacteria</taxon>
        <taxon>Pseudomonadati</taxon>
        <taxon>Pseudomonadota</taxon>
        <taxon>Gammaproteobacteria</taxon>
        <taxon>Lysobacterales</taxon>
        <taxon>Rhodanobacteraceae</taxon>
        <taxon>Tahibacter</taxon>
    </lineage>
</organism>
<dbReference type="EMBL" id="SNZH01000002">
    <property type="protein sequence ID" value="TDR47530.1"/>
    <property type="molecule type" value="Genomic_DNA"/>
</dbReference>
<feature type="region of interest" description="Disordered" evidence="1">
    <location>
        <begin position="373"/>
        <end position="394"/>
    </location>
</feature>
<feature type="region of interest" description="Disordered" evidence="1">
    <location>
        <begin position="413"/>
        <end position="460"/>
    </location>
</feature>
<name>A0A4R6Z6X4_9GAMM</name>
<proteinExistence type="predicted"/>
<dbReference type="RefSeq" id="WP_133817252.1">
    <property type="nucleotide sequence ID" value="NZ_SNZH01000002.1"/>
</dbReference>
<dbReference type="OrthoDB" id="7055621at2"/>
<sequence>MWKLLRNLLLSALVLGIGLKLALWTAAQQQAKWLAEALADWGTLSWSSANGSFGGEIRISGIHFQPKPGFELAALDASALTLRAPSVFWLLKRAVTRDSSVPEQLGVALEDASVPALKKLAGAVEPGWFGAQSLVPFETFACGASEQMSPGDYQSMHLRAALPRLDLDYTHDRAAETLQLRLQVHNVPFASFSANAELQHFSPRLLGDKSAREALRIASAELDYTDEGNYLDRRNKFCAKQTGLDVDGFVQRHLDLVQERLKEQHMVPAEGVVELYRQLLLHGGAFKLLSLPRSDIAPAQYDTYDPEEVMRWLNLTARHNNAPPVLFKVFFLAEPVEALAGIDRALVHDPLAEPEPEPETVVVRPEENPVLATTRREPPVKAPPLQPPVAASTPVTPLPAAPPVVPLAPARTDAAPRNVAMEPLKPARSDQTPAYRTSPLRSDDPRISGLPSAPPPPPGTTAALVYQGPRIDRLPEASLQPRPRPFSVVAFDSLAGQLGSRVTLITSGGKEIEGKIVAVSKDGVTIQMNREGGQARLVVERRRILEIRVIGRG</sequence>
<accession>A0A4R6Z6X4</accession>
<keyword evidence="3" id="KW-1185">Reference proteome</keyword>
<dbReference type="AlphaFoldDB" id="A0A4R6Z6X4"/>
<evidence type="ECO:0000313" key="3">
    <source>
        <dbReference type="Proteomes" id="UP000295293"/>
    </source>
</evidence>
<gene>
    <name evidence="2" type="ORF">DFR29_102190</name>
</gene>
<evidence type="ECO:0000313" key="2">
    <source>
        <dbReference type="EMBL" id="TDR47530.1"/>
    </source>
</evidence>
<comment type="caution">
    <text evidence="2">The sequence shown here is derived from an EMBL/GenBank/DDBJ whole genome shotgun (WGS) entry which is preliminary data.</text>
</comment>
<reference evidence="2 3" key="1">
    <citation type="submission" date="2019-03" db="EMBL/GenBank/DDBJ databases">
        <title>Genomic Encyclopedia of Type Strains, Phase IV (KMG-IV): sequencing the most valuable type-strain genomes for metagenomic binning, comparative biology and taxonomic classification.</title>
        <authorList>
            <person name="Goeker M."/>
        </authorList>
    </citation>
    <scope>NUCLEOTIDE SEQUENCE [LARGE SCALE GENOMIC DNA]</scope>
    <source>
        <strain evidence="2 3">DSM 21667</strain>
    </source>
</reference>
<protein>
    <submittedName>
        <fullName evidence="2">Uncharacterized protein</fullName>
    </submittedName>
</protein>